<comment type="caution">
    <text evidence="1">The sequence shown here is derived from an EMBL/GenBank/DDBJ whole genome shotgun (WGS) entry which is preliminary data.</text>
</comment>
<name>A0A7Z9E173_9CYAN</name>
<keyword evidence="2" id="KW-1185">Reference proteome</keyword>
<reference evidence="1" key="1">
    <citation type="submission" date="2019-10" db="EMBL/GenBank/DDBJ databases">
        <authorList>
            <consortium name="Genoscope - CEA"/>
            <person name="William W."/>
        </authorList>
    </citation>
    <scope>NUCLEOTIDE SEQUENCE [LARGE SCALE GENOMIC DNA]</scope>
    <source>
        <strain evidence="1">BBR_PRJEB10992</strain>
    </source>
</reference>
<evidence type="ECO:0000313" key="1">
    <source>
        <dbReference type="EMBL" id="VXD17632.1"/>
    </source>
</evidence>
<accession>A0A7Z9E173</accession>
<dbReference type="RefSeq" id="WP_083621201.1">
    <property type="nucleotide sequence ID" value="NZ_LR734869.1"/>
</dbReference>
<organism evidence="1 2">
    <name type="scientific">Planktothrix serta PCC 8927</name>
    <dbReference type="NCBI Taxonomy" id="671068"/>
    <lineage>
        <taxon>Bacteria</taxon>
        <taxon>Bacillati</taxon>
        <taxon>Cyanobacteriota</taxon>
        <taxon>Cyanophyceae</taxon>
        <taxon>Oscillatoriophycideae</taxon>
        <taxon>Oscillatoriales</taxon>
        <taxon>Microcoleaceae</taxon>
        <taxon>Planktothrix</taxon>
    </lineage>
</organism>
<evidence type="ECO:0000313" key="2">
    <source>
        <dbReference type="Proteomes" id="UP000184550"/>
    </source>
</evidence>
<dbReference type="AlphaFoldDB" id="A0A7Z9E173"/>
<sequence>MKTFLFLSLLFVGIPIVYIPSAKLADENETIFPWTIPQNEELNTQLSQVDQSDDDSPIVPPN</sequence>
<proteinExistence type="predicted"/>
<protein>
    <submittedName>
        <fullName evidence="1">Uncharacterized protein</fullName>
    </submittedName>
</protein>
<dbReference type="Proteomes" id="UP000184550">
    <property type="component" value="Unassembled WGS sequence"/>
</dbReference>
<gene>
    <name evidence="1" type="ORF">PL8927_600037</name>
</gene>
<dbReference type="EMBL" id="CZCU02000136">
    <property type="protein sequence ID" value="VXD17632.1"/>
    <property type="molecule type" value="Genomic_DNA"/>
</dbReference>